<evidence type="ECO:0000313" key="2">
    <source>
        <dbReference type="EMBL" id="RDW62511.1"/>
    </source>
</evidence>
<name>A0A3D8QLC7_9HELO</name>
<sequence length="301" mass="34079">MPKQSFTKFKLSSWSRQSKKSKDPSFVSKETAAEISGPTRRFQYPSNTSYTRGSAPFVSLIDLLYAITWKCKPCIVASLPRQEPLAEILQDIIIVPVLPIEQYLLSLGMLSSDEGIDLDTFKTLQQISAAKTNMSELTLESRRITSHAIYLVNHRLVSIFAGANRSEDPSHDLYAAFGASCLLYLYLMVREIPRRAGIHCPIRQLLRTLLYDIFTIHPITHPMLQVVAWMGFLGVAASPPEEGDTYFIDLLVLASVYLKVKDEKDLRSRLQDILWIDDICDRYLAIVWAEMGYSHEEGTAL</sequence>
<evidence type="ECO:0000313" key="3">
    <source>
        <dbReference type="Proteomes" id="UP000256328"/>
    </source>
</evidence>
<keyword evidence="3" id="KW-1185">Reference proteome</keyword>
<protein>
    <recommendedName>
        <fullName evidence="4">Transcription factor domain-containing protein</fullName>
    </recommendedName>
</protein>
<dbReference type="EMBL" id="PDLN01000017">
    <property type="protein sequence ID" value="RDW62511.1"/>
    <property type="molecule type" value="Genomic_DNA"/>
</dbReference>
<evidence type="ECO:0008006" key="4">
    <source>
        <dbReference type="Google" id="ProtNLM"/>
    </source>
</evidence>
<gene>
    <name evidence="2" type="ORF">BP5796_10813</name>
</gene>
<evidence type="ECO:0000256" key="1">
    <source>
        <dbReference type="SAM" id="MobiDB-lite"/>
    </source>
</evidence>
<feature type="compositionally biased region" description="Polar residues" evidence="1">
    <location>
        <begin position="1"/>
        <end position="16"/>
    </location>
</feature>
<reference evidence="2 3" key="1">
    <citation type="journal article" date="2018" name="IMA Fungus">
        <title>IMA Genome-F 9: Draft genome sequence of Annulohypoxylon stygium, Aspergillus mulundensis, Berkeleyomyces basicola (syn. Thielaviopsis basicola), Ceratocystis smalleyi, two Cercospora beticola strains, Coleophoma cylindrospora, Fusarium fracticaudum, Phialophora cf. hyalina, and Morchella septimelata.</title>
        <authorList>
            <person name="Wingfield B.D."/>
            <person name="Bills G.F."/>
            <person name="Dong Y."/>
            <person name="Huang W."/>
            <person name="Nel W.J."/>
            <person name="Swalarsk-Parry B.S."/>
            <person name="Vaghefi N."/>
            <person name="Wilken P.M."/>
            <person name="An Z."/>
            <person name="de Beer Z.W."/>
            <person name="De Vos L."/>
            <person name="Chen L."/>
            <person name="Duong T.A."/>
            <person name="Gao Y."/>
            <person name="Hammerbacher A."/>
            <person name="Kikkert J.R."/>
            <person name="Li Y."/>
            <person name="Li H."/>
            <person name="Li K."/>
            <person name="Li Q."/>
            <person name="Liu X."/>
            <person name="Ma X."/>
            <person name="Naidoo K."/>
            <person name="Pethybridge S.J."/>
            <person name="Sun J."/>
            <person name="Steenkamp E.T."/>
            <person name="van der Nest M.A."/>
            <person name="van Wyk S."/>
            <person name="Wingfield M.J."/>
            <person name="Xiong C."/>
            <person name="Yue Q."/>
            <person name="Zhang X."/>
        </authorList>
    </citation>
    <scope>NUCLEOTIDE SEQUENCE [LARGE SCALE GENOMIC DNA]</scope>
    <source>
        <strain evidence="2 3">BP5796</strain>
    </source>
</reference>
<comment type="caution">
    <text evidence="2">The sequence shown here is derived from an EMBL/GenBank/DDBJ whole genome shotgun (WGS) entry which is preliminary data.</text>
</comment>
<dbReference type="OrthoDB" id="4158087at2759"/>
<proteinExistence type="predicted"/>
<organism evidence="2 3">
    <name type="scientific">Coleophoma crateriformis</name>
    <dbReference type="NCBI Taxonomy" id="565419"/>
    <lineage>
        <taxon>Eukaryota</taxon>
        <taxon>Fungi</taxon>
        <taxon>Dikarya</taxon>
        <taxon>Ascomycota</taxon>
        <taxon>Pezizomycotina</taxon>
        <taxon>Leotiomycetes</taxon>
        <taxon>Helotiales</taxon>
        <taxon>Dermateaceae</taxon>
        <taxon>Coleophoma</taxon>
    </lineage>
</organism>
<feature type="region of interest" description="Disordered" evidence="1">
    <location>
        <begin position="1"/>
        <end position="30"/>
    </location>
</feature>
<dbReference type="Proteomes" id="UP000256328">
    <property type="component" value="Unassembled WGS sequence"/>
</dbReference>
<dbReference type="AlphaFoldDB" id="A0A3D8QLC7"/>
<accession>A0A3D8QLC7</accession>